<dbReference type="SUPFAM" id="SSF57184">
    <property type="entry name" value="Growth factor receptor domain"/>
    <property type="match status" value="1"/>
</dbReference>
<keyword evidence="8 17" id="KW-1133">Transmembrane helix</keyword>
<dbReference type="PROSITE" id="PS50026">
    <property type="entry name" value="EGF_3"/>
    <property type="match status" value="3"/>
</dbReference>
<feature type="region of interest" description="Disordered" evidence="16">
    <location>
        <begin position="1"/>
        <end position="33"/>
    </location>
</feature>
<dbReference type="InterPro" id="IPR000233">
    <property type="entry name" value="Cadherin_Y-type_LIR"/>
</dbReference>
<dbReference type="Gene3D" id="2.60.120.200">
    <property type="match status" value="2"/>
</dbReference>
<dbReference type="Gene3D" id="2.60.40.60">
    <property type="entry name" value="Cadherins"/>
    <property type="match status" value="6"/>
</dbReference>
<dbReference type="SMART" id="SM00112">
    <property type="entry name" value="CA"/>
    <property type="match status" value="6"/>
</dbReference>
<dbReference type="PROSITE" id="PS01186">
    <property type="entry name" value="EGF_2"/>
    <property type="match status" value="2"/>
</dbReference>
<dbReference type="InterPro" id="IPR001881">
    <property type="entry name" value="EGF-like_Ca-bd_dom"/>
</dbReference>
<feature type="compositionally biased region" description="Polar residues" evidence="16">
    <location>
        <begin position="376"/>
        <end position="386"/>
    </location>
</feature>
<feature type="compositionally biased region" description="Polar residues" evidence="16">
    <location>
        <begin position="318"/>
        <end position="327"/>
    </location>
</feature>
<feature type="region of interest" description="Disordered" evidence="16">
    <location>
        <begin position="1359"/>
        <end position="1392"/>
    </location>
</feature>
<feature type="compositionally biased region" description="Basic residues" evidence="16">
    <location>
        <begin position="9"/>
        <end position="23"/>
    </location>
</feature>
<dbReference type="PROSITE" id="PS50268">
    <property type="entry name" value="CADHERIN_2"/>
    <property type="match status" value="6"/>
</dbReference>
<proteinExistence type="predicted"/>
<dbReference type="PROSITE" id="PS00232">
    <property type="entry name" value="CADHERIN_1"/>
    <property type="match status" value="2"/>
</dbReference>
<feature type="compositionally biased region" description="Basic residues" evidence="16">
    <location>
        <begin position="280"/>
        <end position="292"/>
    </location>
</feature>
<feature type="disulfide bond" evidence="13">
    <location>
        <begin position="1534"/>
        <end position="1543"/>
    </location>
</feature>
<comment type="subcellular location">
    <subcellularLocation>
        <location evidence="14">Cell membrane</location>
        <topology evidence="14">Single-pass type I membrane protein</topology>
    </subcellularLocation>
    <subcellularLocation>
        <location evidence="1">Membrane</location>
        <topology evidence="1">Single-pass membrane protein</topology>
    </subcellularLocation>
</comment>
<feature type="domain" description="EGF-like" evidence="19">
    <location>
        <begin position="1508"/>
        <end position="1544"/>
    </location>
</feature>
<dbReference type="Pfam" id="PF02210">
    <property type="entry name" value="Laminin_G_2"/>
    <property type="match status" value="1"/>
</dbReference>
<evidence type="ECO:0000256" key="8">
    <source>
        <dbReference type="ARBA" id="ARBA00022989"/>
    </source>
</evidence>
<dbReference type="GO" id="GO:0045296">
    <property type="term" value="F:cadherin binding"/>
    <property type="evidence" value="ECO:0007669"/>
    <property type="project" value="TreeGrafter"/>
</dbReference>
<dbReference type="SUPFAM" id="SSF49899">
    <property type="entry name" value="Concanavalin A-like lectins/glucanases"/>
    <property type="match status" value="2"/>
</dbReference>
<dbReference type="FunFam" id="2.60.40.60:FF:000112">
    <property type="entry name" value="neural-cadherin isoform X1"/>
    <property type="match status" value="1"/>
</dbReference>
<feature type="domain" description="Cadherin" evidence="20">
    <location>
        <begin position="854"/>
        <end position="972"/>
    </location>
</feature>
<dbReference type="Pfam" id="PF00028">
    <property type="entry name" value="Cadherin"/>
    <property type="match status" value="3"/>
</dbReference>
<evidence type="ECO:0000259" key="18">
    <source>
        <dbReference type="PROSITE" id="PS50025"/>
    </source>
</evidence>
<dbReference type="GO" id="GO:0007156">
    <property type="term" value="P:homophilic cell adhesion via plasma membrane adhesion molecules"/>
    <property type="evidence" value="ECO:0007669"/>
    <property type="project" value="InterPro"/>
</dbReference>
<dbReference type="GO" id="GO:0009887">
    <property type="term" value="P:animal organ morphogenesis"/>
    <property type="evidence" value="ECO:0007669"/>
    <property type="project" value="UniProtKB-ARBA"/>
</dbReference>
<keyword evidence="3 14" id="KW-0812">Transmembrane</keyword>
<feature type="disulfide bond" evidence="13">
    <location>
        <begin position="1774"/>
        <end position="1783"/>
    </location>
</feature>
<dbReference type="SMART" id="SM00179">
    <property type="entry name" value="EGF_CA"/>
    <property type="match status" value="2"/>
</dbReference>
<dbReference type="PANTHER" id="PTHR24027">
    <property type="entry name" value="CADHERIN-23"/>
    <property type="match status" value="1"/>
</dbReference>
<evidence type="ECO:0000256" key="16">
    <source>
        <dbReference type="SAM" id="MobiDB-lite"/>
    </source>
</evidence>
<feature type="compositionally biased region" description="Low complexity" evidence="16">
    <location>
        <begin position="1367"/>
        <end position="1386"/>
    </location>
</feature>
<dbReference type="Gene3D" id="4.10.900.10">
    <property type="entry name" value="TCF3-CBD (Catenin binding domain)"/>
    <property type="match status" value="1"/>
</dbReference>
<dbReference type="SUPFAM" id="SSF49313">
    <property type="entry name" value="Cadherin-like"/>
    <property type="match status" value="7"/>
</dbReference>
<dbReference type="Gene3D" id="2.10.25.10">
    <property type="entry name" value="Laminin"/>
    <property type="match status" value="2"/>
</dbReference>
<dbReference type="PROSITE" id="PS01187">
    <property type="entry name" value="EGF_CA"/>
    <property type="match status" value="1"/>
</dbReference>
<feature type="region of interest" description="Disordered" evidence="16">
    <location>
        <begin position="2149"/>
        <end position="2236"/>
    </location>
</feature>
<dbReference type="CDD" id="cd11304">
    <property type="entry name" value="Cadherin_repeat"/>
    <property type="match status" value="6"/>
</dbReference>
<keyword evidence="6 12" id="KW-0106">Calcium</keyword>
<feature type="domain" description="EGF-like" evidence="19">
    <location>
        <begin position="1746"/>
        <end position="1784"/>
    </location>
</feature>
<feature type="compositionally biased region" description="Basic and acidic residues" evidence="16">
    <location>
        <begin position="350"/>
        <end position="363"/>
    </location>
</feature>
<dbReference type="PRINTS" id="PR00205">
    <property type="entry name" value="CADHERIN"/>
</dbReference>
<accession>A0AAW0UYS3</accession>
<dbReference type="SMART" id="SM00181">
    <property type="entry name" value="EGF"/>
    <property type="match status" value="4"/>
</dbReference>
<dbReference type="InterPro" id="IPR001791">
    <property type="entry name" value="Laminin_G"/>
</dbReference>
<keyword evidence="5" id="KW-0677">Repeat</keyword>
<evidence type="ECO:0000259" key="19">
    <source>
        <dbReference type="PROSITE" id="PS50026"/>
    </source>
</evidence>
<dbReference type="EMBL" id="JARAKH010000003">
    <property type="protein sequence ID" value="KAK8405269.1"/>
    <property type="molecule type" value="Genomic_DNA"/>
</dbReference>
<evidence type="ECO:0000256" key="12">
    <source>
        <dbReference type="PROSITE-ProRule" id="PRU00043"/>
    </source>
</evidence>
<evidence type="ECO:0000256" key="10">
    <source>
        <dbReference type="ARBA" id="ARBA00023157"/>
    </source>
</evidence>
<feature type="region of interest" description="Disordered" evidence="16">
    <location>
        <begin position="262"/>
        <end position="395"/>
    </location>
</feature>
<dbReference type="InterPro" id="IPR039808">
    <property type="entry name" value="Cadherin"/>
</dbReference>
<evidence type="ECO:0000256" key="1">
    <source>
        <dbReference type="ARBA" id="ARBA00004167"/>
    </source>
</evidence>
<dbReference type="GO" id="GO:0016477">
    <property type="term" value="P:cell migration"/>
    <property type="evidence" value="ECO:0007669"/>
    <property type="project" value="TreeGrafter"/>
</dbReference>
<feature type="region of interest" description="Disordered" evidence="16">
    <location>
        <begin position="535"/>
        <end position="689"/>
    </location>
</feature>
<keyword evidence="2 13" id="KW-0245">EGF-like domain</keyword>
<feature type="compositionally biased region" description="Low complexity" evidence="16">
    <location>
        <begin position="2175"/>
        <end position="2192"/>
    </location>
</feature>
<dbReference type="GO" id="GO:0031175">
    <property type="term" value="P:neuron projection development"/>
    <property type="evidence" value="ECO:0007669"/>
    <property type="project" value="TreeGrafter"/>
</dbReference>
<sequence length="2317" mass="251581">MVEVDGSRTRARGHTALNRHKASAAKDQHRGLPPAVDHLCQGRGIRQEHPTHLHPKEATRLLTGEGIGPLEFTEPRYCALMQEDTALGASVVTVLAVHHKGEEVRYSITGGNRDGLFTIDQRSGVITLAAALDYEIHDKHELVVAAEAGGAAVHTIVQVRVADVNDNAPYFLHPEPFFTVIEEDDRDLPSSITTVKAADKDRQDKQGLLYTLSGDGVDGFSPSDAFFSINAHSGELIQQRALDRDPPRGRHVWKVRVQVRDGQAFQSVPGGDVQADPHSSHSRHPRQARRRSQTRETLDTNEGEREECWRQMGREIRTTSQTSSSLSGPRKQIGEKTPQNPHPEATTPSHAEREWREPDHSQRAEGSLPGRRHNFQKSSVYNTQEATETKRLSKRKMELVYPQTSDIPWTNEQQLRTKRTAEIKNATESFQSLRGFMHSREPWVNKNNTLGMVRASGQPHLAAQRPVASAAKLCHGNTTLHTKLEQNLNISSNFTGRNFRLQSNQASQTFKKSATKVQATINSERKNIFNISTEEKTTSVEGGEWLQQGVRRKPRSDVDAARGTAETNPQHLPIKSSETEWETFSTTLNLGKNDAEKQGTEKSRQSKTSSENLSSTREGIPSKVNLFLTQEPITEQHDSKTSGVERSLRKRRETREPRKTRDTMLYNTSFDSPYSGEEEHTAGGNGGGCGDMSVFGGNRQDYHASRADWVTRKRTRGGRVHLVETVVTLLVKDINDNPPVFPNTTMFGEVQENGPIDLSVGVIAAWDADDASEGTNAKVIYSIEKNVIHERTGEAIFRVNPQSGLIQTALCCLDRETTPEYHIQVVATDGGGLKGTGTVVVRLADVNDNSPRLARQLWELEVDETWGKGPPNDTTILEVSAADRDTSNYFYYRVVEASGWGWEHFSMRSVGAVGQLYATKTLDYENDTHRRGFKFMVQVTDRGRGGWTDSRHLDAAWVSVKLRDVNDNPPQFHRPHAHVTVREDAAPGTLLAALPAHDPDMGGTQGVEYRVTGGWGTLTVSNNGDVSLWRALDREAPGGAIGVAQIIGVDRGSPPLSATATLTITVTDVNDCAPTLVPPTTLHVAEGSPPTLLGVLAATDHDVWALGHGPPFNLSLAPTNPAHVFSHISLKFDSHLDSGRGGAELWTVAAVDREQYPQLLVVVVVADARGLAATHTVTVIIDDLNDNPMRPAAKTVYLWKTQGGGSDAPLGRIYVNDPDDWDLKDKTFSWMGAPHPLFSLNQEDGTIYASSHVREGRYELQFAVSDSVWGQTGVAANVTVAVRLLTPDALGHAAAVTLTPTTPEHLTQGWTPTGGGGGLGRLVEAVGRIVGDAAHTVEVVSVYSLQHPQRLRSRLETLHSTEEELHSLPPTTTTTPEPTTRPNATELPDASSARPSTCVWLSVREGRDRFMDPVKLQGLLGLHTHVVEDRTGLKVVVEDPAAASGTWSKDFQEQMSPHLPMWDLSGAPDLSSAATSASTTLPLQVVDTNVTALVTPRLTRSLACYAHEPETCTASSCLNGGRCMRTPEGNRCVCPQGSSGPRCKVLGRTFSGSGWAWVRRLPPCLPVTVSLRVLTRRPSGLLLYSGPLAPQPRHPPPTPMLTLQLSQGRVQLLLEGGGEPVKLVVNATLHDGDWHTIHLHLHAQGAMLMVDLCGRGWDDHPKGDAHCLKRAAWHPPPGGESWHMSVPLQLGGLAHSLPRPKDHGWVEAPTMPPLDGCISHLTLNGQLVDLGEPAYSMASRGGCHPQEHACPGGPWVCGYHGECVGGVNRPHCECHSGWSGPSCSTPTVPARLGKNSYLKMALSFTPAPRELNVQLRVRTRGSRSGFLVHLAAHHRSAAFTLHLRAGVACASVSGPGWGTRVACVEGRPLGDGLWHTIRAERRGHNLVLSTPSPSPGPRPCWWTSTTASALVEYPEFSGVTLITVHDDLHDTCVDDLRVSGRSLPLPPALNGTTWGQITTSERVTHDCHAHDACLNTTCTPPLICTSNWGHATCSCGLGRQLVGQSCKDVDECVWQPCLHSGNCYNLRPGYLCVCAPGYAGDNCQWSSHHSGGHLLTAPAAIAALTVSLLLLVVIGIVISIRLRRHWLGRAVGGRHVEEMEDEGGEMRVVKCSGTDEGGGGEGKTHLETSSLALAHQDTYLECLKYSLSHTQPSSLPPPPPPPRKPDASETGEGMSSSPCCPAESPAASQPAAVTKPSPDPPLPRDDLRAYAYEGDGSSAGSLASAKSGLPPDLEEEGGIRPLVSEFLEVMDLLKNLPEASKDPTFLNKVHSKASAKSQTNGGTQEPDIQLTTTPTHLRKPRHVPSSPQSREELSTAC</sequence>
<keyword evidence="11" id="KW-0325">Glycoprotein</keyword>
<dbReference type="InterPro" id="IPR020894">
    <property type="entry name" value="Cadherin_CS"/>
</dbReference>
<evidence type="ECO:0000256" key="17">
    <source>
        <dbReference type="SAM" id="Phobius"/>
    </source>
</evidence>
<feature type="domain" description="EGF-like" evidence="19">
    <location>
        <begin position="2008"/>
        <end position="2044"/>
    </location>
</feature>
<dbReference type="FunFam" id="2.60.40.60:FF:000032">
    <property type="entry name" value="FAT atypical cadherin 1"/>
    <property type="match status" value="1"/>
</dbReference>
<feature type="domain" description="Cadherin" evidence="20">
    <location>
        <begin position="173"/>
        <end position="261"/>
    </location>
</feature>
<feature type="domain" description="Cadherin" evidence="20">
    <location>
        <begin position="1076"/>
        <end position="1193"/>
    </location>
</feature>
<dbReference type="CDD" id="cd00053">
    <property type="entry name" value="EGF"/>
    <property type="match status" value="1"/>
</dbReference>
<feature type="compositionally biased region" description="Polar residues" evidence="16">
    <location>
        <begin position="2274"/>
        <end position="2283"/>
    </location>
</feature>
<organism evidence="21 22">
    <name type="scientific">Scylla paramamosain</name>
    <name type="common">Mud crab</name>
    <dbReference type="NCBI Taxonomy" id="85552"/>
    <lineage>
        <taxon>Eukaryota</taxon>
        <taxon>Metazoa</taxon>
        <taxon>Ecdysozoa</taxon>
        <taxon>Arthropoda</taxon>
        <taxon>Crustacea</taxon>
        <taxon>Multicrustacea</taxon>
        <taxon>Malacostraca</taxon>
        <taxon>Eumalacostraca</taxon>
        <taxon>Eucarida</taxon>
        <taxon>Decapoda</taxon>
        <taxon>Pleocyemata</taxon>
        <taxon>Brachyura</taxon>
        <taxon>Eubrachyura</taxon>
        <taxon>Portunoidea</taxon>
        <taxon>Portunidae</taxon>
        <taxon>Portuninae</taxon>
        <taxon>Scylla</taxon>
    </lineage>
</organism>
<dbReference type="Pfam" id="PF01049">
    <property type="entry name" value="CADH_Y-type_LIR"/>
    <property type="match status" value="1"/>
</dbReference>
<feature type="compositionally biased region" description="Basic and acidic residues" evidence="16">
    <location>
        <begin position="653"/>
        <end position="662"/>
    </location>
</feature>
<feature type="disulfide bond" evidence="13">
    <location>
        <begin position="2034"/>
        <end position="2043"/>
    </location>
</feature>
<dbReference type="PROSITE" id="PS00022">
    <property type="entry name" value="EGF_1"/>
    <property type="match status" value="3"/>
</dbReference>
<dbReference type="InterPro" id="IPR000152">
    <property type="entry name" value="EGF-type_Asp/Asn_hydroxyl_site"/>
</dbReference>
<feature type="compositionally biased region" description="Basic and acidic residues" evidence="16">
    <location>
        <begin position="593"/>
        <end position="604"/>
    </location>
</feature>
<feature type="region of interest" description="Disordered" evidence="16">
    <location>
        <begin position="2099"/>
        <end position="2125"/>
    </location>
</feature>
<evidence type="ECO:0000256" key="13">
    <source>
        <dbReference type="PROSITE-ProRule" id="PRU00076"/>
    </source>
</evidence>
<dbReference type="PROSITE" id="PS50025">
    <property type="entry name" value="LAM_G_DOMAIN"/>
    <property type="match status" value="2"/>
</dbReference>
<dbReference type="Proteomes" id="UP001487740">
    <property type="component" value="Unassembled WGS sequence"/>
</dbReference>
<dbReference type="InterPro" id="IPR015919">
    <property type="entry name" value="Cadherin-like_sf"/>
</dbReference>
<keyword evidence="7 14" id="KW-0130">Cell adhesion</keyword>
<dbReference type="InterPro" id="IPR009030">
    <property type="entry name" value="Growth_fac_rcpt_cys_sf"/>
</dbReference>
<feature type="domain" description="Laminin G" evidence="18">
    <location>
        <begin position="1547"/>
        <end position="1743"/>
    </location>
</feature>
<evidence type="ECO:0000256" key="9">
    <source>
        <dbReference type="ARBA" id="ARBA00023136"/>
    </source>
</evidence>
<feature type="compositionally biased region" description="Polar residues" evidence="16">
    <location>
        <begin position="606"/>
        <end position="617"/>
    </location>
</feature>
<dbReference type="CDD" id="cd00054">
    <property type="entry name" value="EGF_CA"/>
    <property type="match status" value="2"/>
</dbReference>
<comment type="caution">
    <text evidence="13">Lacks conserved residue(s) required for the propagation of feature annotation.</text>
</comment>
<dbReference type="InterPro" id="IPR018097">
    <property type="entry name" value="EGF_Ca-bd_CS"/>
</dbReference>
<evidence type="ECO:0000256" key="2">
    <source>
        <dbReference type="ARBA" id="ARBA00022536"/>
    </source>
</evidence>
<evidence type="ECO:0000256" key="3">
    <source>
        <dbReference type="ARBA" id="ARBA00022692"/>
    </source>
</evidence>
<dbReference type="Pfam" id="PF12661">
    <property type="entry name" value="hEGF"/>
    <property type="match status" value="2"/>
</dbReference>
<keyword evidence="4" id="KW-0732">Signal</keyword>
<name>A0AAW0UYS3_SCYPA</name>
<keyword evidence="10 13" id="KW-1015">Disulfide bond</keyword>
<dbReference type="InterPro" id="IPR013032">
    <property type="entry name" value="EGF-like_CS"/>
</dbReference>
<feature type="domain" description="Cadherin" evidence="20">
    <location>
        <begin position="73"/>
        <end position="171"/>
    </location>
</feature>
<protein>
    <submittedName>
        <fullName evidence="21">Uncharacterized protein</fullName>
    </submittedName>
</protein>
<dbReference type="GO" id="GO:0007163">
    <property type="term" value="P:establishment or maintenance of cell polarity"/>
    <property type="evidence" value="ECO:0007669"/>
    <property type="project" value="UniProtKB-ARBA"/>
</dbReference>
<dbReference type="CDD" id="cd00110">
    <property type="entry name" value="LamG"/>
    <property type="match status" value="2"/>
</dbReference>
<feature type="compositionally biased region" description="Basic and acidic residues" evidence="16">
    <location>
        <begin position="293"/>
        <end position="317"/>
    </location>
</feature>
<evidence type="ECO:0000313" key="21">
    <source>
        <dbReference type="EMBL" id="KAK8405269.1"/>
    </source>
</evidence>
<dbReference type="InterPro" id="IPR027397">
    <property type="entry name" value="Catenin-bd_sf"/>
</dbReference>
<evidence type="ECO:0000256" key="15">
    <source>
        <dbReference type="RuleBase" id="RU004357"/>
    </source>
</evidence>
<dbReference type="PANTHER" id="PTHR24027:SF438">
    <property type="entry name" value="CADHERIN 23"/>
    <property type="match status" value="1"/>
</dbReference>
<feature type="transmembrane region" description="Helical" evidence="17">
    <location>
        <begin position="2059"/>
        <end position="2080"/>
    </location>
</feature>
<evidence type="ECO:0000256" key="7">
    <source>
        <dbReference type="ARBA" id="ARBA00022889"/>
    </source>
</evidence>
<dbReference type="InterPro" id="IPR013320">
    <property type="entry name" value="ConA-like_dom_sf"/>
</dbReference>
<feature type="region of interest" description="Disordered" evidence="16">
    <location>
        <begin position="2267"/>
        <end position="2317"/>
    </location>
</feature>
<keyword evidence="22" id="KW-1185">Reference proteome</keyword>
<dbReference type="GO" id="GO:0001736">
    <property type="term" value="P:establishment of planar polarity"/>
    <property type="evidence" value="ECO:0007669"/>
    <property type="project" value="UniProtKB-ARBA"/>
</dbReference>
<dbReference type="GO" id="GO:0007424">
    <property type="term" value="P:open tracheal system development"/>
    <property type="evidence" value="ECO:0007669"/>
    <property type="project" value="UniProtKB-ARBA"/>
</dbReference>
<dbReference type="GO" id="GO:0016342">
    <property type="term" value="C:catenin complex"/>
    <property type="evidence" value="ECO:0007669"/>
    <property type="project" value="TreeGrafter"/>
</dbReference>
<comment type="caution">
    <text evidence="21">The sequence shown here is derived from an EMBL/GenBank/DDBJ whole genome shotgun (WGS) entry which is preliminary data.</text>
</comment>
<evidence type="ECO:0000256" key="5">
    <source>
        <dbReference type="ARBA" id="ARBA00022737"/>
    </source>
</evidence>
<evidence type="ECO:0000259" key="20">
    <source>
        <dbReference type="PROSITE" id="PS50268"/>
    </source>
</evidence>
<feature type="domain" description="Cadherin" evidence="20">
    <location>
        <begin position="973"/>
        <end position="1076"/>
    </location>
</feature>
<dbReference type="InterPro" id="IPR002126">
    <property type="entry name" value="Cadherin-like_dom"/>
</dbReference>
<keyword evidence="9 17" id="KW-0472">Membrane</keyword>
<dbReference type="SMART" id="SM00282">
    <property type="entry name" value="LamG"/>
    <property type="match status" value="2"/>
</dbReference>
<gene>
    <name evidence="21" type="ORF">O3P69_001680</name>
</gene>
<dbReference type="InterPro" id="IPR000742">
    <property type="entry name" value="EGF"/>
</dbReference>
<evidence type="ECO:0000256" key="4">
    <source>
        <dbReference type="ARBA" id="ARBA00022729"/>
    </source>
</evidence>
<dbReference type="GO" id="GO:0008013">
    <property type="term" value="F:beta-catenin binding"/>
    <property type="evidence" value="ECO:0007669"/>
    <property type="project" value="TreeGrafter"/>
</dbReference>
<evidence type="ECO:0000256" key="14">
    <source>
        <dbReference type="RuleBase" id="RU003318"/>
    </source>
</evidence>
<feature type="domain" description="Cadherin" evidence="20">
    <location>
        <begin position="742"/>
        <end position="853"/>
    </location>
</feature>
<dbReference type="GO" id="GO:0008104">
    <property type="term" value="P:intracellular protein localization"/>
    <property type="evidence" value="ECO:0007669"/>
    <property type="project" value="UniProtKB-ARBA"/>
</dbReference>
<feature type="compositionally biased region" description="Low complexity" evidence="16">
    <location>
        <begin position="2216"/>
        <end position="2229"/>
    </location>
</feature>
<comment type="function">
    <text evidence="15">Cadherins are calcium-dependent cell adhesion proteins.</text>
</comment>
<dbReference type="PROSITE" id="PS00010">
    <property type="entry name" value="ASX_HYDROXYL"/>
    <property type="match status" value="1"/>
</dbReference>
<dbReference type="FunFam" id="2.10.25.10:FF:000031">
    <property type="entry name" value="neurogenic locus notch homolog protein 3"/>
    <property type="match status" value="1"/>
</dbReference>
<dbReference type="GO" id="GO:0005509">
    <property type="term" value="F:calcium ion binding"/>
    <property type="evidence" value="ECO:0007669"/>
    <property type="project" value="UniProtKB-UniRule"/>
</dbReference>
<reference evidence="21 22" key="1">
    <citation type="submission" date="2023-03" db="EMBL/GenBank/DDBJ databases">
        <title>High-quality genome of Scylla paramamosain provides insights in environmental adaptation.</title>
        <authorList>
            <person name="Zhang L."/>
        </authorList>
    </citation>
    <scope>NUCLEOTIDE SEQUENCE [LARGE SCALE GENOMIC DNA]</scope>
    <source>
        <strain evidence="21">LZ_2023a</strain>
        <tissue evidence="21">Muscle</tissue>
    </source>
</reference>
<feature type="domain" description="Laminin G" evidence="18">
    <location>
        <begin position="1787"/>
        <end position="1967"/>
    </location>
</feature>
<evidence type="ECO:0000256" key="11">
    <source>
        <dbReference type="ARBA" id="ARBA00023180"/>
    </source>
</evidence>
<dbReference type="GO" id="GO:0030855">
    <property type="term" value="P:epithelial cell differentiation"/>
    <property type="evidence" value="ECO:0007669"/>
    <property type="project" value="UniProtKB-ARBA"/>
</dbReference>
<evidence type="ECO:0000256" key="6">
    <source>
        <dbReference type="ARBA" id="ARBA00022837"/>
    </source>
</evidence>
<evidence type="ECO:0000313" key="22">
    <source>
        <dbReference type="Proteomes" id="UP001487740"/>
    </source>
</evidence>